<feature type="region of interest" description="Disordered" evidence="1">
    <location>
        <begin position="1"/>
        <end position="29"/>
    </location>
</feature>
<dbReference type="SUPFAM" id="SSF51445">
    <property type="entry name" value="(Trans)glycosidases"/>
    <property type="match status" value="1"/>
</dbReference>
<protein>
    <submittedName>
        <fullName evidence="2">Starch branching enzyme class II</fullName>
    </submittedName>
</protein>
<name>A0A2U1LTP2_ARTAN</name>
<keyword evidence="3" id="KW-1185">Reference proteome</keyword>
<feature type="compositionally biased region" description="Polar residues" evidence="1">
    <location>
        <begin position="1"/>
        <end position="10"/>
    </location>
</feature>
<dbReference type="AlphaFoldDB" id="A0A2U1LTP2"/>
<dbReference type="GO" id="GO:0003844">
    <property type="term" value="F:1,4-alpha-glucan branching enzyme activity"/>
    <property type="evidence" value="ECO:0007669"/>
    <property type="project" value="TreeGrafter"/>
</dbReference>
<dbReference type="PANTHER" id="PTHR43651">
    <property type="entry name" value="1,4-ALPHA-GLUCAN-BRANCHING ENZYME"/>
    <property type="match status" value="1"/>
</dbReference>
<sequence>MSQIQQQDNCGSREHRSEPSSSYYSSLKNGQPLLQNYREKVATTLREEGKLIERLSALNAAAGANDNEEDDEYHASNFFAPTSCCGAPDDLKSMIDKAHELGLVILMDIVHK</sequence>
<gene>
    <name evidence="2" type="ORF">CTI12_AA455750</name>
</gene>
<dbReference type="OrthoDB" id="1729371at2759"/>
<organism evidence="2 3">
    <name type="scientific">Artemisia annua</name>
    <name type="common">Sweet wormwood</name>
    <dbReference type="NCBI Taxonomy" id="35608"/>
    <lineage>
        <taxon>Eukaryota</taxon>
        <taxon>Viridiplantae</taxon>
        <taxon>Streptophyta</taxon>
        <taxon>Embryophyta</taxon>
        <taxon>Tracheophyta</taxon>
        <taxon>Spermatophyta</taxon>
        <taxon>Magnoliopsida</taxon>
        <taxon>eudicotyledons</taxon>
        <taxon>Gunneridae</taxon>
        <taxon>Pentapetalae</taxon>
        <taxon>asterids</taxon>
        <taxon>campanulids</taxon>
        <taxon>Asterales</taxon>
        <taxon>Asteraceae</taxon>
        <taxon>Asteroideae</taxon>
        <taxon>Anthemideae</taxon>
        <taxon>Artemisiinae</taxon>
        <taxon>Artemisia</taxon>
    </lineage>
</organism>
<dbReference type="GO" id="GO:0005737">
    <property type="term" value="C:cytoplasm"/>
    <property type="evidence" value="ECO:0007669"/>
    <property type="project" value="TreeGrafter"/>
</dbReference>
<proteinExistence type="predicted"/>
<dbReference type="Proteomes" id="UP000245207">
    <property type="component" value="Unassembled WGS sequence"/>
</dbReference>
<dbReference type="Gene3D" id="3.20.20.80">
    <property type="entry name" value="Glycosidases"/>
    <property type="match status" value="1"/>
</dbReference>
<reference evidence="2 3" key="1">
    <citation type="journal article" date="2018" name="Mol. Plant">
        <title>The genome of Artemisia annua provides insight into the evolution of Asteraceae family and artemisinin biosynthesis.</title>
        <authorList>
            <person name="Shen Q."/>
            <person name="Zhang L."/>
            <person name="Liao Z."/>
            <person name="Wang S."/>
            <person name="Yan T."/>
            <person name="Shi P."/>
            <person name="Liu M."/>
            <person name="Fu X."/>
            <person name="Pan Q."/>
            <person name="Wang Y."/>
            <person name="Lv Z."/>
            <person name="Lu X."/>
            <person name="Zhang F."/>
            <person name="Jiang W."/>
            <person name="Ma Y."/>
            <person name="Chen M."/>
            <person name="Hao X."/>
            <person name="Li L."/>
            <person name="Tang Y."/>
            <person name="Lv G."/>
            <person name="Zhou Y."/>
            <person name="Sun X."/>
            <person name="Brodelius P.E."/>
            <person name="Rose J.K.C."/>
            <person name="Tang K."/>
        </authorList>
    </citation>
    <scope>NUCLEOTIDE SEQUENCE [LARGE SCALE GENOMIC DNA]</scope>
    <source>
        <strain evidence="3">cv. Huhao1</strain>
        <tissue evidence="2">Leaf</tissue>
    </source>
</reference>
<accession>A0A2U1LTP2</accession>
<evidence type="ECO:0000256" key="1">
    <source>
        <dbReference type="SAM" id="MobiDB-lite"/>
    </source>
</evidence>
<comment type="caution">
    <text evidence="2">The sequence shown here is derived from an EMBL/GenBank/DDBJ whole genome shotgun (WGS) entry which is preliminary data.</text>
</comment>
<dbReference type="STRING" id="35608.A0A2U1LTP2"/>
<evidence type="ECO:0000313" key="2">
    <source>
        <dbReference type="EMBL" id="PWA52357.1"/>
    </source>
</evidence>
<dbReference type="PANTHER" id="PTHR43651:SF3">
    <property type="entry name" value="1,4-ALPHA-GLUCAN-BRANCHING ENZYME"/>
    <property type="match status" value="1"/>
</dbReference>
<dbReference type="InterPro" id="IPR017853">
    <property type="entry name" value="GH"/>
</dbReference>
<dbReference type="GO" id="GO:0005982">
    <property type="term" value="P:starch metabolic process"/>
    <property type="evidence" value="ECO:0007669"/>
    <property type="project" value="TreeGrafter"/>
</dbReference>
<dbReference type="EMBL" id="PKPP01007817">
    <property type="protein sequence ID" value="PWA52357.1"/>
    <property type="molecule type" value="Genomic_DNA"/>
</dbReference>
<evidence type="ECO:0000313" key="3">
    <source>
        <dbReference type="Proteomes" id="UP000245207"/>
    </source>
</evidence>